<name>A0ABQ2NS78_9BACI</name>
<evidence type="ECO:0000313" key="2">
    <source>
        <dbReference type="EMBL" id="GGP09336.1"/>
    </source>
</evidence>
<evidence type="ECO:0000256" key="1">
    <source>
        <dbReference type="SAM" id="Phobius"/>
    </source>
</evidence>
<sequence>MYGTSENAVYNQLFLAMITFCLTLLMKINLGYRGTLLEMLNWIRDYWTKSMEQFISNVFKEPGHTSKDRRRLEHERIFEETLEQYETGETGHLDDLTLNSII</sequence>
<gene>
    <name evidence="2" type="ORF">GCM10011346_12990</name>
</gene>
<keyword evidence="3" id="KW-1185">Reference proteome</keyword>
<keyword evidence="1" id="KW-0812">Transmembrane</keyword>
<reference evidence="3" key="1">
    <citation type="journal article" date="2019" name="Int. J. Syst. Evol. Microbiol.">
        <title>The Global Catalogue of Microorganisms (GCM) 10K type strain sequencing project: providing services to taxonomists for standard genome sequencing and annotation.</title>
        <authorList>
            <consortium name="The Broad Institute Genomics Platform"/>
            <consortium name="The Broad Institute Genome Sequencing Center for Infectious Disease"/>
            <person name="Wu L."/>
            <person name="Ma J."/>
        </authorList>
    </citation>
    <scope>NUCLEOTIDE SEQUENCE [LARGE SCALE GENOMIC DNA]</scope>
    <source>
        <strain evidence="3">CGMCC 1.7693</strain>
    </source>
</reference>
<proteinExistence type="predicted"/>
<comment type="caution">
    <text evidence="2">The sequence shown here is derived from an EMBL/GenBank/DDBJ whole genome shotgun (WGS) entry which is preliminary data.</text>
</comment>
<feature type="transmembrane region" description="Helical" evidence="1">
    <location>
        <begin position="12"/>
        <end position="30"/>
    </location>
</feature>
<protein>
    <submittedName>
        <fullName evidence="2">Uncharacterized protein</fullName>
    </submittedName>
</protein>
<keyword evidence="1" id="KW-1133">Transmembrane helix</keyword>
<dbReference type="EMBL" id="BMLW01000003">
    <property type="protein sequence ID" value="GGP09336.1"/>
    <property type="molecule type" value="Genomic_DNA"/>
</dbReference>
<keyword evidence="1" id="KW-0472">Membrane</keyword>
<dbReference type="Proteomes" id="UP000641206">
    <property type="component" value="Unassembled WGS sequence"/>
</dbReference>
<organism evidence="2 3">
    <name type="scientific">Oceanobacillus neutriphilus</name>
    <dbReference type="NCBI Taxonomy" id="531815"/>
    <lineage>
        <taxon>Bacteria</taxon>
        <taxon>Bacillati</taxon>
        <taxon>Bacillota</taxon>
        <taxon>Bacilli</taxon>
        <taxon>Bacillales</taxon>
        <taxon>Bacillaceae</taxon>
        <taxon>Oceanobacillus</taxon>
    </lineage>
</organism>
<evidence type="ECO:0000313" key="3">
    <source>
        <dbReference type="Proteomes" id="UP000641206"/>
    </source>
</evidence>
<accession>A0ABQ2NS78</accession>
<dbReference type="RefSeq" id="WP_188733637.1">
    <property type="nucleotide sequence ID" value="NZ_BMLW01000003.1"/>
</dbReference>